<dbReference type="PROSITE" id="PS00041">
    <property type="entry name" value="HTH_ARAC_FAMILY_1"/>
    <property type="match status" value="1"/>
</dbReference>
<evidence type="ECO:0000259" key="5">
    <source>
        <dbReference type="PROSITE" id="PS01124"/>
    </source>
</evidence>
<dbReference type="SMART" id="SM00342">
    <property type="entry name" value="HTH_ARAC"/>
    <property type="match status" value="1"/>
</dbReference>
<proteinExistence type="predicted"/>
<accession>A0ABT9N877</accession>
<dbReference type="InterPro" id="IPR018060">
    <property type="entry name" value="HTH_AraC"/>
</dbReference>
<dbReference type="Pfam" id="PF12833">
    <property type="entry name" value="HTH_18"/>
    <property type="match status" value="1"/>
</dbReference>
<feature type="compositionally biased region" description="Basic and acidic residues" evidence="4">
    <location>
        <begin position="317"/>
        <end position="328"/>
    </location>
</feature>
<dbReference type="EMBL" id="JAUSRA010000001">
    <property type="protein sequence ID" value="MDP9799431.1"/>
    <property type="molecule type" value="Genomic_DNA"/>
</dbReference>
<feature type="region of interest" description="Disordered" evidence="4">
    <location>
        <begin position="307"/>
        <end position="328"/>
    </location>
</feature>
<reference evidence="6 7" key="1">
    <citation type="submission" date="2023-07" db="EMBL/GenBank/DDBJ databases">
        <title>Sequencing the genomes of 1000 actinobacteria strains.</title>
        <authorList>
            <person name="Klenk H.-P."/>
        </authorList>
    </citation>
    <scope>NUCLEOTIDE SEQUENCE [LARGE SCALE GENOMIC DNA]</scope>
    <source>
        <strain evidence="6 7">DSM 44710</strain>
    </source>
</reference>
<dbReference type="PROSITE" id="PS01124">
    <property type="entry name" value="HTH_ARAC_FAMILY_2"/>
    <property type="match status" value="1"/>
</dbReference>
<dbReference type="InterPro" id="IPR018062">
    <property type="entry name" value="HTH_AraC-typ_CS"/>
</dbReference>
<dbReference type="InterPro" id="IPR050204">
    <property type="entry name" value="AraC_XylS_family_regulators"/>
</dbReference>
<comment type="caution">
    <text evidence="6">The sequence shown here is derived from an EMBL/GenBank/DDBJ whole genome shotgun (WGS) entry which is preliminary data.</text>
</comment>
<keyword evidence="2" id="KW-0238">DNA-binding</keyword>
<dbReference type="PANTHER" id="PTHR46796">
    <property type="entry name" value="HTH-TYPE TRANSCRIPTIONAL ACTIVATOR RHAS-RELATED"/>
    <property type="match status" value="1"/>
</dbReference>
<organism evidence="6 7">
    <name type="scientific">Catenuloplanes nepalensis</name>
    <dbReference type="NCBI Taxonomy" id="587533"/>
    <lineage>
        <taxon>Bacteria</taxon>
        <taxon>Bacillati</taxon>
        <taxon>Actinomycetota</taxon>
        <taxon>Actinomycetes</taxon>
        <taxon>Micromonosporales</taxon>
        <taxon>Micromonosporaceae</taxon>
        <taxon>Catenuloplanes</taxon>
    </lineage>
</organism>
<dbReference type="Gene3D" id="1.10.10.60">
    <property type="entry name" value="Homeodomain-like"/>
    <property type="match status" value="1"/>
</dbReference>
<dbReference type="Proteomes" id="UP001240984">
    <property type="component" value="Unassembled WGS sequence"/>
</dbReference>
<keyword evidence="7" id="KW-1185">Reference proteome</keyword>
<dbReference type="InterPro" id="IPR009057">
    <property type="entry name" value="Homeodomain-like_sf"/>
</dbReference>
<evidence type="ECO:0000256" key="4">
    <source>
        <dbReference type="SAM" id="MobiDB-lite"/>
    </source>
</evidence>
<evidence type="ECO:0000313" key="6">
    <source>
        <dbReference type="EMBL" id="MDP9799431.1"/>
    </source>
</evidence>
<dbReference type="SUPFAM" id="SSF46689">
    <property type="entry name" value="Homeodomain-like"/>
    <property type="match status" value="1"/>
</dbReference>
<name>A0ABT9N877_9ACTN</name>
<keyword evidence="1" id="KW-0805">Transcription regulation</keyword>
<protein>
    <submittedName>
        <fullName evidence="6">AraC-like DNA-binding protein</fullName>
    </submittedName>
</protein>
<dbReference type="RefSeq" id="WP_306838304.1">
    <property type="nucleotide sequence ID" value="NZ_JAUSRA010000001.1"/>
</dbReference>
<evidence type="ECO:0000256" key="1">
    <source>
        <dbReference type="ARBA" id="ARBA00023015"/>
    </source>
</evidence>
<sequence>MEPLTFDSSDVPLIEATLGDLYSPMRLDAAGGRARVRLARRVMAPGVAFDDLDCGPDLGYRAAAQEFVIICDVVAGAVHRDLEEPGGGRDVFGPGDQFLFGRPGLRYSGRVRSARLRLTLLDPALFTPAIAAGDDPGRPIRVLDHRPFSPQAALGLQRAVAHARDHVSATGPAPQSPLVIAAAVRYLAANVLHTYPNTAVRAPLGSEGHDTTPSTVQRAVAFIEANPDLDLTLDDIARAARVTPRMLQLAFRRHLAVTPMAHLRRVRLDRAHASLHAATSTDGQTVTGIAARWGVSTNRFAEQYQDAYGESPSRTLRRQDTAVPERAD</sequence>
<evidence type="ECO:0000256" key="3">
    <source>
        <dbReference type="ARBA" id="ARBA00023163"/>
    </source>
</evidence>
<dbReference type="PANTHER" id="PTHR46796:SF12">
    <property type="entry name" value="HTH-TYPE DNA-BINDING TRANSCRIPTIONAL ACTIVATOR EUTR"/>
    <property type="match status" value="1"/>
</dbReference>
<gene>
    <name evidence="6" type="ORF">J2S43_007943</name>
</gene>
<keyword evidence="3" id="KW-0804">Transcription</keyword>
<feature type="domain" description="HTH araC/xylS-type" evidence="5">
    <location>
        <begin position="217"/>
        <end position="318"/>
    </location>
</feature>
<evidence type="ECO:0000313" key="7">
    <source>
        <dbReference type="Proteomes" id="UP001240984"/>
    </source>
</evidence>
<evidence type="ECO:0000256" key="2">
    <source>
        <dbReference type="ARBA" id="ARBA00023125"/>
    </source>
</evidence>